<feature type="chain" id="PRO_5009115506" description="27 kDa hemolymph protein" evidence="1">
    <location>
        <begin position="19"/>
        <end position="298"/>
    </location>
</feature>
<dbReference type="EMBL" id="GDQN01009790">
    <property type="protein sequence ID" value="JAT81264.1"/>
    <property type="molecule type" value="Transcribed_RNA"/>
</dbReference>
<dbReference type="PANTHER" id="PTHR20997">
    <property type="entry name" value="EG:BACR42I17.2 PROTEIN-RELATED"/>
    <property type="match status" value="1"/>
</dbReference>
<accession>A0A1E1WHQ2</accession>
<organism evidence="3">
    <name type="scientific">Pectinophora gossypiella</name>
    <name type="common">Cotton pink bollworm</name>
    <name type="synonym">Depressaria gossypiella</name>
    <dbReference type="NCBI Taxonomy" id="13191"/>
    <lineage>
        <taxon>Eukaryota</taxon>
        <taxon>Metazoa</taxon>
        <taxon>Ecdysozoa</taxon>
        <taxon>Arthropoda</taxon>
        <taxon>Hexapoda</taxon>
        <taxon>Insecta</taxon>
        <taxon>Pterygota</taxon>
        <taxon>Neoptera</taxon>
        <taxon>Endopterygota</taxon>
        <taxon>Lepidoptera</taxon>
        <taxon>Glossata</taxon>
        <taxon>Ditrysia</taxon>
        <taxon>Gelechioidea</taxon>
        <taxon>Gelechiidae</taxon>
        <taxon>Apatetrinae</taxon>
        <taxon>Pectinophora</taxon>
    </lineage>
</organism>
<dbReference type="PANTHER" id="PTHR20997:SF2">
    <property type="entry name" value="EG:BACR42I17.2 PROTEIN-RELATED"/>
    <property type="match status" value="1"/>
</dbReference>
<keyword evidence="1" id="KW-0732">Signal</keyword>
<evidence type="ECO:0000313" key="3">
    <source>
        <dbReference type="EMBL" id="JAT86524.1"/>
    </source>
</evidence>
<protein>
    <recommendedName>
        <fullName evidence="4">27 kDa hemolymph protein</fullName>
    </recommendedName>
</protein>
<dbReference type="OrthoDB" id="6512861at2759"/>
<dbReference type="InterPro" id="IPR009832">
    <property type="entry name" value="DUF1397"/>
</dbReference>
<sequence length="298" mass="32638">MDFKHFLIAAVLCGAVWAQSEPSISDALGQLPPELQGKVNESDIENIKNSSAALLKEKCEKNGGAEAFENAQKAYEKFPTCVKQSLGLEDPAVLQKEIEQAKPNGTVDEVFKKYCAKTPKVKECFMDMTEAVKPCFSVEEQQNLKIVYNISEQLAEFICYKDGDRIALFIAEGGPECFQEKQEQIQDCVNKTLGADYKINTENITANAIPQIKFGEKECKQMSDLQECIVGALEGCDAPTSGNIVESLFKFARQATPCKNAISEAKPRSQIPEKKPNSANALSVASTAILFAVAATLY</sequence>
<name>A0A1E1WHQ2_PECGO</name>
<reference evidence="3" key="1">
    <citation type="submission" date="2015-09" db="EMBL/GenBank/DDBJ databases">
        <title>De novo assembly of Pectinophora gossypiella (Pink Bollworm) gut transcriptome.</title>
        <authorList>
            <person name="Tassone E.E."/>
        </authorList>
    </citation>
    <scope>NUCLEOTIDE SEQUENCE</scope>
</reference>
<evidence type="ECO:0000313" key="2">
    <source>
        <dbReference type="EMBL" id="JAT81264.1"/>
    </source>
</evidence>
<feature type="signal peptide" evidence="1">
    <location>
        <begin position="1"/>
        <end position="18"/>
    </location>
</feature>
<dbReference type="EMBL" id="GDQN01004530">
    <property type="protein sequence ID" value="JAT86524.1"/>
    <property type="molecule type" value="Transcribed_RNA"/>
</dbReference>
<gene>
    <name evidence="3" type="ORF">g.13808</name>
    <name evidence="2" type="ORF">g.13809</name>
</gene>
<evidence type="ECO:0000256" key="1">
    <source>
        <dbReference type="SAM" id="SignalP"/>
    </source>
</evidence>
<dbReference type="AlphaFoldDB" id="A0A1E1WHQ2"/>
<dbReference type="Pfam" id="PF07165">
    <property type="entry name" value="DUF1397"/>
    <property type="match status" value="1"/>
</dbReference>
<evidence type="ECO:0008006" key="4">
    <source>
        <dbReference type="Google" id="ProtNLM"/>
    </source>
</evidence>
<proteinExistence type="predicted"/>